<protein>
    <submittedName>
        <fullName evidence="2">Uncharacterized protein</fullName>
    </submittedName>
</protein>
<feature type="coiled-coil region" evidence="1">
    <location>
        <begin position="146"/>
        <end position="173"/>
    </location>
</feature>
<accession>A0A3S0ZBS1</accession>
<name>A0A3S0ZBS1_ELYCH</name>
<dbReference type="EMBL" id="RQTK01000757">
    <property type="protein sequence ID" value="RUS75260.1"/>
    <property type="molecule type" value="Genomic_DNA"/>
</dbReference>
<gene>
    <name evidence="2" type="ORF">EGW08_016975</name>
</gene>
<reference evidence="2 3" key="1">
    <citation type="submission" date="2019-01" db="EMBL/GenBank/DDBJ databases">
        <title>A draft genome assembly of the solar-powered sea slug Elysia chlorotica.</title>
        <authorList>
            <person name="Cai H."/>
            <person name="Li Q."/>
            <person name="Fang X."/>
            <person name="Li J."/>
            <person name="Curtis N.E."/>
            <person name="Altenburger A."/>
            <person name="Shibata T."/>
            <person name="Feng M."/>
            <person name="Maeda T."/>
            <person name="Schwartz J.A."/>
            <person name="Shigenobu S."/>
            <person name="Lundholm N."/>
            <person name="Nishiyama T."/>
            <person name="Yang H."/>
            <person name="Hasebe M."/>
            <person name="Li S."/>
            <person name="Pierce S.K."/>
            <person name="Wang J."/>
        </authorList>
    </citation>
    <scope>NUCLEOTIDE SEQUENCE [LARGE SCALE GENOMIC DNA]</scope>
    <source>
        <strain evidence="2">EC2010</strain>
        <tissue evidence="2">Whole organism of an adult</tissue>
    </source>
</reference>
<keyword evidence="3" id="KW-1185">Reference proteome</keyword>
<keyword evidence="1" id="KW-0175">Coiled coil</keyword>
<evidence type="ECO:0000313" key="2">
    <source>
        <dbReference type="EMBL" id="RUS75260.1"/>
    </source>
</evidence>
<proteinExistence type="predicted"/>
<feature type="non-terminal residue" evidence="2">
    <location>
        <position position="360"/>
    </location>
</feature>
<dbReference type="Proteomes" id="UP000271974">
    <property type="component" value="Unassembled WGS sequence"/>
</dbReference>
<evidence type="ECO:0000256" key="1">
    <source>
        <dbReference type="SAM" id="Coils"/>
    </source>
</evidence>
<dbReference type="InterPro" id="IPR031380">
    <property type="entry name" value="SIX6OS1"/>
</dbReference>
<dbReference type="AlphaFoldDB" id="A0A3S0ZBS1"/>
<organism evidence="2 3">
    <name type="scientific">Elysia chlorotica</name>
    <name type="common">Eastern emerald elysia</name>
    <name type="synonym">Sea slug</name>
    <dbReference type="NCBI Taxonomy" id="188477"/>
    <lineage>
        <taxon>Eukaryota</taxon>
        <taxon>Metazoa</taxon>
        <taxon>Spiralia</taxon>
        <taxon>Lophotrochozoa</taxon>
        <taxon>Mollusca</taxon>
        <taxon>Gastropoda</taxon>
        <taxon>Heterobranchia</taxon>
        <taxon>Euthyneura</taxon>
        <taxon>Panpulmonata</taxon>
        <taxon>Sacoglossa</taxon>
        <taxon>Placobranchoidea</taxon>
        <taxon>Plakobranchidae</taxon>
        <taxon>Elysia</taxon>
    </lineage>
</organism>
<sequence length="360" mass="41239">MMASTMNDQVDLDSTELDRLIHNLEYENQQCVKMIEKNDQVISSLSSQIEHKVQEKIRLEEEISKFDDDTRRLHRNFTNNRDNIACLKNTMSVMSDHMDALSKQLSTLQIKTSEESKTYNEHVTNYSKTRDEYMVKYRSFPWALNLEKAQKVVQNLQAKVKEIGEKKNKIAEQISTVEEVLSTKVMTRIVMKMAKIKVITHGLESEIHECVTQKTILLEQLKELQKSKHEQQEVAIVTEDDGSKSSKDVVDDTPSNEVEEIRMSDETDQLTCNTSVEETYKHLNEISKTKNPTHNLEKNDNLDVDGDVLMEEVGPSAQKCDQPAPFNAEELPCPQPEIIKASVKRNLPTFGDHFGKAPNV</sequence>
<dbReference type="Pfam" id="PF15676">
    <property type="entry name" value="S6OS1"/>
    <property type="match status" value="1"/>
</dbReference>
<dbReference type="OrthoDB" id="6022714at2759"/>
<evidence type="ECO:0000313" key="3">
    <source>
        <dbReference type="Proteomes" id="UP000271974"/>
    </source>
</evidence>
<comment type="caution">
    <text evidence="2">The sequence shown here is derived from an EMBL/GenBank/DDBJ whole genome shotgun (WGS) entry which is preliminary data.</text>
</comment>